<dbReference type="InterPro" id="IPR015943">
    <property type="entry name" value="WD40/YVTN_repeat-like_dom_sf"/>
</dbReference>
<name>A0AAE0U3Y5_9PEZI</name>
<comment type="caution">
    <text evidence="1">The sequence shown here is derived from an EMBL/GenBank/DDBJ whole genome shotgun (WGS) entry which is preliminary data.</text>
</comment>
<dbReference type="Gene3D" id="2.130.10.10">
    <property type="entry name" value="YVTN repeat-like/Quinoprotein amine dehydrogenase"/>
    <property type="match status" value="1"/>
</dbReference>
<evidence type="ECO:0000313" key="2">
    <source>
        <dbReference type="Proteomes" id="UP001285441"/>
    </source>
</evidence>
<dbReference type="SUPFAM" id="SSF82171">
    <property type="entry name" value="DPP6 N-terminal domain-like"/>
    <property type="match status" value="1"/>
</dbReference>
<dbReference type="AlphaFoldDB" id="A0AAE0U3Y5"/>
<dbReference type="EMBL" id="JAULSW010000002">
    <property type="protein sequence ID" value="KAK3390113.1"/>
    <property type="molecule type" value="Genomic_DNA"/>
</dbReference>
<gene>
    <name evidence="1" type="ORF">B0H63DRAFT_519349</name>
</gene>
<accession>A0AAE0U3Y5</accession>
<sequence length="187" mass="20555">MSTKGDVVSMYRNEMHPREGYWKRNPVLKRFAVPPSGQFLSVPSTGWTKCAAAYSTDGKQLASSWASAEGIASINIWREDDSGGLFHPVRNIEPASLHASLTSLHASLTSPVPLVFSPGGFRLASSVGDGDVRRVSIWKQDKATGQYHLEQTLKGHYDHSDPKHQRGFCCLHEPAFSSDGNCLLRQS</sequence>
<reference evidence="1" key="1">
    <citation type="journal article" date="2023" name="Mol. Phylogenet. Evol.">
        <title>Genome-scale phylogeny and comparative genomics of the fungal order Sordariales.</title>
        <authorList>
            <person name="Hensen N."/>
            <person name="Bonometti L."/>
            <person name="Westerberg I."/>
            <person name="Brannstrom I.O."/>
            <person name="Guillou S."/>
            <person name="Cros-Aarteil S."/>
            <person name="Calhoun S."/>
            <person name="Haridas S."/>
            <person name="Kuo A."/>
            <person name="Mondo S."/>
            <person name="Pangilinan J."/>
            <person name="Riley R."/>
            <person name="LaButti K."/>
            <person name="Andreopoulos B."/>
            <person name="Lipzen A."/>
            <person name="Chen C."/>
            <person name="Yan M."/>
            <person name="Daum C."/>
            <person name="Ng V."/>
            <person name="Clum A."/>
            <person name="Steindorff A."/>
            <person name="Ohm R.A."/>
            <person name="Martin F."/>
            <person name="Silar P."/>
            <person name="Natvig D.O."/>
            <person name="Lalanne C."/>
            <person name="Gautier V."/>
            <person name="Ament-Velasquez S.L."/>
            <person name="Kruys A."/>
            <person name="Hutchinson M.I."/>
            <person name="Powell A.J."/>
            <person name="Barry K."/>
            <person name="Miller A.N."/>
            <person name="Grigoriev I.V."/>
            <person name="Debuchy R."/>
            <person name="Gladieux P."/>
            <person name="Hiltunen Thoren M."/>
            <person name="Johannesson H."/>
        </authorList>
    </citation>
    <scope>NUCLEOTIDE SEQUENCE</scope>
    <source>
        <strain evidence="1">CBS 232.78</strain>
    </source>
</reference>
<reference evidence="1" key="2">
    <citation type="submission" date="2023-06" db="EMBL/GenBank/DDBJ databases">
        <authorList>
            <consortium name="Lawrence Berkeley National Laboratory"/>
            <person name="Haridas S."/>
            <person name="Hensen N."/>
            <person name="Bonometti L."/>
            <person name="Westerberg I."/>
            <person name="Brannstrom I.O."/>
            <person name="Guillou S."/>
            <person name="Cros-Aarteil S."/>
            <person name="Calhoun S."/>
            <person name="Kuo A."/>
            <person name="Mondo S."/>
            <person name="Pangilinan J."/>
            <person name="Riley R."/>
            <person name="LaButti K."/>
            <person name="Andreopoulos B."/>
            <person name="Lipzen A."/>
            <person name="Chen C."/>
            <person name="Yanf M."/>
            <person name="Daum C."/>
            <person name="Ng V."/>
            <person name="Clum A."/>
            <person name="Steindorff A."/>
            <person name="Ohm R."/>
            <person name="Martin F."/>
            <person name="Silar P."/>
            <person name="Natvig D."/>
            <person name="Lalanne C."/>
            <person name="Gautier V."/>
            <person name="Ament-velasquez S.L."/>
            <person name="Kruys A."/>
            <person name="Hutchinson M.I."/>
            <person name="Powell A.J."/>
            <person name="Barry K."/>
            <person name="Miller A.N."/>
            <person name="Grigoriev I.V."/>
            <person name="Debuchy R."/>
            <person name="Gladieux P."/>
            <person name="Thoren M.H."/>
            <person name="Johannesson H."/>
        </authorList>
    </citation>
    <scope>NUCLEOTIDE SEQUENCE</scope>
    <source>
        <strain evidence="1">CBS 232.78</strain>
    </source>
</reference>
<keyword evidence="2" id="KW-1185">Reference proteome</keyword>
<evidence type="ECO:0000313" key="1">
    <source>
        <dbReference type="EMBL" id="KAK3390113.1"/>
    </source>
</evidence>
<protein>
    <submittedName>
        <fullName evidence="1">Uncharacterized protein</fullName>
    </submittedName>
</protein>
<organism evidence="1 2">
    <name type="scientific">Podospora didyma</name>
    <dbReference type="NCBI Taxonomy" id="330526"/>
    <lineage>
        <taxon>Eukaryota</taxon>
        <taxon>Fungi</taxon>
        <taxon>Dikarya</taxon>
        <taxon>Ascomycota</taxon>
        <taxon>Pezizomycotina</taxon>
        <taxon>Sordariomycetes</taxon>
        <taxon>Sordariomycetidae</taxon>
        <taxon>Sordariales</taxon>
        <taxon>Podosporaceae</taxon>
        <taxon>Podospora</taxon>
    </lineage>
</organism>
<proteinExistence type="predicted"/>
<dbReference type="Proteomes" id="UP001285441">
    <property type="component" value="Unassembled WGS sequence"/>
</dbReference>